<dbReference type="AlphaFoldDB" id="A0A0E9PAL1"/>
<sequence>MEVFLMCYCVHNRPTNYLYVCRGSIGIH</sequence>
<proteinExistence type="predicted"/>
<reference evidence="1" key="1">
    <citation type="submission" date="2014-11" db="EMBL/GenBank/DDBJ databases">
        <authorList>
            <person name="Amaro Gonzalez C."/>
        </authorList>
    </citation>
    <scope>NUCLEOTIDE SEQUENCE</scope>
</reference>
<protein>
    <submittedName>
        <fullName evidence="1">Uncharacterized protein</fullName>
    </submittedName>
</protein>
<name>A0A0E9PAL1_ANGAN</name>
<dbReference type="EMBL" id="GBXM01107472">
    <property type="protein sequence ID" value="JAH01105.1"/>
    <property type="molecule type" value="Transcribed_RNA"/>
</dbReference>
<accession>A0A0E9PAL1</accession>
<evidence type="ECO:0000313" key="1">
    <source>
        <dbReference type="EMBL" id="JAH01105.1"/>
    </source>
</evidence>
<reference evidence="1" key="2">
    <citation type="journal article" date="2015" name="Fish Shellfish Immunol.">
        <title>Early steps in the European eel (Anguilla anguilla)-Vibrio vulnificus interaction in the gills: Role of the RtxA13 toxin.</title>
        <authorList>
            <person name="Callol A."/>
            <person name="Pajuelo D."/>
            <person name="Ebbesson L."/>
            <person name="Teles M."/>
            <person name="MacKenzie S."/>
            <person name="Amaro C."/>
        </authorList>
    </citation>
    <scope>NUCLEOTIDE SEQUENCE</scope>
</reference>
<organism evidence="1">
    <name type="scientific">Anguilla anguilla</name>
    <name type="common">European freshwater eel</name>
    <name type="synonym">Muraena anguilla</name>
    <dbReference type="NCBI Taxonomy" id="7936"/>
    <lineage>
        <taxon>Eukaryota</taxon>
        <taxon>Metazoa</taxon>
        <taxon>Chordata</taxon>
        <taxon>Craniata</taxon>
        <taxon>Vertebrata</taxon>
        <taxon>Euteleostomi</taxon>
        <taxon>Actinopterygii</taxon>
        <taxon>Neopterygii</taxon>
        <taxon>Teleostei</taxon>
        <taxon>Anguilliformes</taxon>
        <taxon>Anguillidae</taxon>
        <taxon>Anguilla</taxon>
    </lineage>
</organism>